<feature type="region of interest" description="Disordered" evidence="7">
    <location>
        <begin position="121"/>
        <end position="204"/>
    </location>
</feature>
<evidence type="ECO:0000256" key="4">
    <source>
        <dbReference type="ARBA" id="ARBA00022729"/>
    </source>
</evidence>
<dbReference type="EMBL" id="JAFHDT010000013">
    <property type="protein sequence ID" value="KAI7801720.1"/>
    <property type="molecule type" value="Genomic_DNA"/>
</dbReference>
<protein>
    <submittedName>
        <fullName evidence="9">Fibroblast growth factor-binding protein 2</fullName>
    </submittedName>
</protein>
<evidence type="ECO:0000313" key="9">
    <source>
        <dbReference type="EMBL" id="KAI7801720.1"/>
    </source>
</evidence>
<dbReference type="PANTHER" id="PTHR15258:SF1">
    <property type="entry name" value="FIBROBLAST GROWTH FACTOR-BINDING PROTEIN 2"/>
    <property type="match status" value="1"/>
</dbReference>
<comment type="subcellular location">
    <subcellularLocation>
        <location evidence="1">Secreted</location>
    </subcellularLocation>
</comment>
<dbReference type="Pfam" id="PF06473">
    <property type="entry name" value="FGF-BP1"/>
    <property type="match status" value="1"/>
</dbReference>
<keyword evidence="6" id="KW-0340">Growth factor binding</keyword>
<keyword evidence="3" id="KW-0964">Secreted</keyword>
<proteinExistence type="inferred from homology"/>
<evidence type="ECO:0000256" key="6">
    <source>
        <dbReference type="ARBA" id="ARBA00023183"/>
    </source>
</evidence>
<name>A0A9W7WJZ1_TRIRA</name>
<organism evidence="9 10">
    <name type="scientific">Triplophysa rosa</name>
    <name type="common">Cave loach</name>
    <dbReference type="NCBI Taxonomy" id="992332"/>
    <lineage>
        <taxon>Eukaryota</taxon>
        <taxon>Metazoa</taxon>
        <taxon>Chordata</taxon>
        <taxon>Craniata</taxon>
        <taxon>Vertebrata</taxon>
        <taxon>Euteleostomi</taxon>
        <taxon>Actinopterygii</taxon>
        <taxon>Neopterygii</taxon>
        <taxon>Teleostei</taxon>
        <taxon>Ostariophysi</taxon>
        <taxon>Cypriniformes</taxon>
        <taxon>Nemacheilidae</taxon>
        <taxon>Triplophysa</taxon>
    </lineage>
</organism>
<dbReference type="GO" id="GO:0007267">
    <property type="term" value="P:cell-cell signaling"/>
    <property type="evidence" value="ECO:0007669"/>
    <property type="project" value="TreeGrafter"/>
</dbReference>
<dbReference type="PANTHER" id="PTHR15258">
    <property type="entry name" value="FGF BINDING PROTEIN-RELATED"/>
    <property type="match status" value="1"/>
</dbReference>
<evidence type="ECO:0000256" key="3">
    <source>
        <dbReference type="ARBA" id="ARBA00022525"/>
    </source>
</evidence>
<feature type="chain" id="PRO_5040797168" evidence="8">
    <location>
        <begin position="19"/>
        <end position="232"/>
    </location>
</feature>
<evidence type="ECO:0000256" key="2">
    <source>
        <dbReference type="ARBA" id="ARBA00008326"/>
    </source>
</evidence>
<dbReference type="AlphaFoldDB" id="A0A9W7WJZ1"/>
<keyword evidence="5" id="KW-1015">Disulfide bond</keyword>
<comment type="caution">
    <text evidence="9">The sequence shown here is derived from an EMBL/GenBank/DDBJ whole genome shotgun (WGS) entry which is preliminary data.</text>
</comment>
<evidence type="ECO:0000313" key="10">
    <source>
        <dbReference type="Proteomes" id="UP001059041"/>
    </source>
</evidence>
<dbReference type="GO" id="GO:0019838">
    <property type="term" value="F:growth factor binding"/>
    <property type="evidence" value="ECO:0007669"/>
    <property type="project" value="UniProtKB-KW"/>
</dbReference>
<reference evidence="9" key="1">
    <citation type="submission" date="2021-02" db="EMBL/GenBank/DDBJ databases">
        <title>Comparative genomics reveals that relaxation of natural selection precedes convergent phenotypic evolution of cavefish.</title>
        <authorList>
            <person name="Peng Z."/>
        </authorList>
    </citation>
    <scope>NUCLEOTIDE SEQUENCE</scope>
    <source>
        <tissue evidence="9">Muscle</tissue>
    </source>
</reference>
<evidence type="ECO:0000256" key="5">
    <source>
        <dbReference type="ARBA" id="ARBA00023157"/>
    </source>
</evidence>
<accession>A0A9W7WJZ1</accession>
<feature type="non-terminal residue" evidence="9">
    <location>
        <position position="1"/>
    </location>
</feature>
<gene>
    <name evidence="9" type="ORF">IRJ41_017611</name>
</gene>
<dbReference type="InterPro" id="IPR010510">
    <property type="entry name" value="FGF1-bd"/>
</dbReference>
<dbReference type="GO" id="GO:0005576">
    <property type="term" value="C:extracellular region"/>
    <property type="evidence" value="ECO:0007669"/>
    <property type="project" value="UniProtKB-SubCell"/>
</dbReference>
<keyword evidence="10" id="KW-1185">Reference proteome</keyword>
<keyword evidence="4 8" id="KW-0732">Signal</keyword>
<evidence type="ECO:0000256" key="7">
    <source>
        <dbReference type="SAM" id="MobiDB-lite"/>
    </source>
</evidence>
<feature type="compositionally biased region" description="Polar residues" evidence="7">
    <location>
        <begin position="158"/>
        <end position="183"/>
    </location>
</feature>
<comment type="similarity">
    <text evidence="2">Belongs to the fibroblast growth factor-binding protein family.</text>
</comment>
<dbReference type="Proteomes" id="UP001059041">
    <property type="component" value="Linkage Group LG13"/>
</dbReference>
<evidence type="ECO:0000256" key="8">
    <source>
        <dbReference type="SAM" id="SignalP"/>
    </source>
</evidence>
<sequence length="232" mass="26847">WEITSTLLLACCLQAAVAQDHQRSIWEDPIRFATKGTKDDCHMSVTGQGDLTNLRILCRGPVRSYWCEYKGKPHVCRNYNNNPRHYYKQIMWDLRKLQNACQGQSIIKPLMCKRASDEAKMVFTSSSSPDATPKDRPSRPNFARPEQMKPHQSRPDQRPTQTQLQAFRSQPARTSQGRTNQSKAFRKKMTPKPTVPRPTDPVPTSEAKRLAQYYCWRSFQGVCSYFIGWFKN</sequence>
<feature type="signal peptide" evidence="8">
    <location>
        <begin position="1"/>
        <end position="18"/>
    </location>
</feature>
<evidence type="ECO:0000256" key="1">
    <source>
        <dbReference type="ARBA" id="ARBA00004613"/>
    </source>
</evidence>
<feature type="compositionally biased region" description="Basic and acidic residues" evidence="7">
    <location>
        <begin position="146"/>
        <end position="157"/>
    </location>
</feature>